<sequence>MNHYLIACIDSVKKGTIHARFFHIDSGKRAISDVTKELCSLIDEYNEQAKVGERHGQYVMKIPYTYKNDLATYSYGCGWTHYLLDNILPSVAFANDNGASFPIERCKIKSLTKDDVVNILNVKSVFHKDIEEGLLKYYA</sequence>
<keyword evidence="1" id="KW-0614">Plasmid</keyword>
<accession>A0A0B5ASG5</accession>
<dbReference type="KEGG" id="jeo:JMA_38520"/>
<reference evidence="1 2" key="1">
    <citation type="submission" date="2014-08" db="EMBL/GenBank/DDBJ databases">
        <title>Complete genome of a marine bacteria Jeotgalibacillus malaysiensis.</title>
        <authorList>
            <person name="Yaakop A.S."/>
            <person name="Chan K.-G."/>
            <person name="Goh K.M."/>
        </authorList>
    </citation>
    <scope>NUCLEOTIDE SEQUENCE [LARGE SCALE GENOMIC DNA]</scope>
    <source>
        <strain evidence="1 2">D5</strain>
        <plasmid evidence="2">Plasmid</plasmid>
    </source>
</reference>
<dbReference type="OrthoDB" id="3035182at2"/>
<evidence type="ECO:0000313" key="2">
    <source>
        <dbReference type="Proteomes" id="UP000031449"/>
    </source>
</evidence>
<dbReference type="HOGENOM" id="CLU_133091_0_0_9"/>
<keyword evidence="2" id="KW-1185">Reference proteome</keyword>
<dbReference type="BioCyc" id="JESP1508404:G14D9-13136-MONOMER"/>
<name>A0A0B5ASG5_9BACL</name>
<gene>
    <name evidence="1" type="ORF">JMA_38520</name>
</gene>
<evidence type="ECO:0000313" key="1">
    <source>
        <dbReference type="EMBL" id="AJD93170.1"/>
    </source>
</evidence>
<proteinExistence type="predicted"/>
<geneLocation type="plasmid" evidence="2"/>
<dbReference type="Proteomes" id="UP000031449">
    <property type="component" value="Plasmid unnamed"/>
</dbReference>
<organism evidence="1 2">
    <name type="scientific">Jeotgalibacillus malaysiensis</name>
    <dbReference type="NCBI Taxonomy" id="1508404"/>
    <lineage>
        <taxon>Bacteria</taxon>
        <taxon>Bacillati</taxon>
        <taxon>Bacillota</taxon>
        <taxon>Bacilli</taxon>
        <taxon>Bacillales</taxon>
        <taxon>Caryophanaceae</taxon>
        <taxon>Jeotgalibacillus</taxon>
    </lineage>
</organism>
<protein>
    <submittedName>
        <fullName evidence="1">Uncharacterized protein</fullName>
    </submittedName>
</protein>
<dbReference type="EMBL" id="CP009417">
    <property type="protein sequence ID" value="AJD93170.1"/>
    <property type="molecule type" value="Genomic_DNA"/>
</dbReference>
<dbReference type="AlphaFoldDB" id="A0A0B5ASG5"/>